<organism evidence="1 2">
    <name type="scientific">Trichonephila clavata</name>
    <name type="common">Joro spider</name>
    <name type="synonym">Nephila clavata</name>
    <dbReference type="NCBI Taxonomy" id="2740835"/>
    <lineage>
        <taxon>Eukaryota</taxon>
        <taxon>Metazoa</taxon>
        <taxon>Ecdysozoa</taxon>
        <taxon>Arthropoda</taxon>
        <taxon>Chelicerata</taxon>
        <taxon>Arachnida</taxon>
        <taxon>Araneae</taxon>
        <taxon>Araneomorphae</taxon>
        <taxon>Entelegynae</taxon>
        <taxon>Araneoidea</taxon>
        <taxon>Nephilidae</taxon>
        <taxon>Trichonephila</taxon>
    </lineage>
</organism>
<gene>
    <name evidence="1" type="primary">NCL1_08277</name>
    <name evidence="1" type="ORF">TNCT_549821</name>
</gene>
<dbReference type="AlphaFoldDB" id="A0A8X6FZ95"/>
<dbReference type="EMBL" id="BMAO01023756">
    <property type="protein sequence ID" value="GFQ90734.1"/>
    <property type="molecule type" value="Genomic_DNA"/>
</dbReference>
<accession>A0A8X6FZ95</accession>
<dbReference type="Proteomes" id="UP000887116">
    <property type="component" value="Unassembled WGS sequence"/>
</dbReference>
<sequence length="362" mass="41197">MASEIRLNAHEQLSNSWNFKVTPEDSLVSKYLVVHNTSDLIDFIDLDPALALRGIYGSESTILFQKFLRSDFDRQKVTEILFYVKYKVETRTFPSDTKLTTHWQKRPQKYVGTHYVKSITSGGRLLLSFQIHPMEPEYLEEVRNAIASHLGKSGIIDENLTEKLENLCKALELKAYVRNQGGAYGIDFRTLPSKMEEVSRFALQFPAMVKNTGDGKGSALDLEVVDLHTVAPNFKEYKTNPDLAPVLREAFAKFDDICIAKSELESWMDSKFLLEEPSEEVNAFSDKIRSAYRAMSSAIDRLDVAGPVSQFDAAFQAYGKGEGSDKYITELRELMKSIVIYWLNHHNDHSGDCWGHFPWPCV</sequence>
<evidence type="ECO:0000313" key="1">
    <source>
        <dbReference type="EMBL" id="GFQ90734.1"/>
    </source>
</evidence>
<name>A0A8X6FZ95_TRICU</name>
<keyword evidence="2" id="KW-1185">Reference proteome</keyword>
<evidence type="ECO:0000313" key="2">
    <source>
        <dbReference type="Proteomes" id="UP000887116"/>
    </source>
</evidence>
<comment type="caution">
    <text evidence="1">The sequence shown here is derived from an EMBL/GenBank/DDBJ whole genome shotgun (WGS) entry which is preliminary data.</text>
</comment>
<protein>
    <submittedName>
        <fullName evidence="1">Uncharacterized protein</fullName>
    </submittedName>
</protein>
<dbReference type="OrthoDB" id="8954335at2759"/>
<reference evidence="1" key="1">
    <citation type="submission" date="2020-07" db="EMBL/GenBank/DDBJ databases">
        <title>Multicomponent nature underlies the extraordinary mechanical properties of spider dragline silk.</title>
        <authorList>
            <person name="Kono N."/>
            <person name="Nakamura H."/>
            <person name="Mori M."/>
            <person name="Yoshida Y."/>
            <person name="Ohtoshi R."/>
            <person name="Malay A.D."/>
            <person name="Moran D.A.P."/>
            <person name="Tomita M."/>
            <person name="Numata K."/>
            <person name="Arakawa K."/>
        </authorList>
    </citation>
    <scope>NUCLEOTIDE SEQUENCE</scope>
</reference>
<proteinExistence type="predicted"/>